<dbReference type="AlphaFoldDB" id="A0A4W5P9N5"/>
<dbReference type="InterPro" id="IPR025697">
    <property type="entry name" value="CLU_dom"/>
</dbReference>
<dbReference type="InterPro" id="IPR033646">
    <property type="entry name" value="CLU-central"/>
</dbReference>
<dbReference type="FunFam" id="3.30.2280.10:FF:000001">
    <property type="entry name" value="Clustered mitochondria (CluA/CLU1) homolog"/>
    <property type="match status" value="1"/>
</dbReference>
<feature type="domain" description="Clu" evidence="6">
    <location>
        <begin position="333"/>
        <end position="575"/>
    </location>
</feature>
<dbReference type="PANTHER" id="PTHR12601">
    <property type="entry name" value="EUKARYOTIC TRANSLATION INITIATION FACTOR 3 SUBUNIT EIF-3"/>
    <property type="match status" value="1"/>
</dbReference>
<reference evidence="8" key="1">
    <citation type="submission" date="2018-06" db="EMBL/GenBank/DDBJ databases">
        <title>Genome assembly of Danube salmon.</title>
        <authorList>
            <person name="Macqueen D.J."/>
            <person name="Gundappa M.K."/>
        </authorList>
    </citation>
    <scope>NUCLEOTIDE SEQUENCE [LARGE SCALE GENOMIC DNA]</scope>
</reference>
<evidence type="ECO:0000313" key="7">
    <source>
        <dbReference type="Ensembl" id="ENSHHUP00000060087.1"/>
    </source>
</evidence>
<feature type="region of interest" description="Disordered" evidence="5">
    <location>
        <begin position="165"/>
        <end position="200"/>
    </location>
</feature>
<evidence type="ECO:0000256" key="1">
    <source>
        <dbReference type="ARBA" id="ARBA00022490"/>
    </source>
</evidence>
<sequence length="1266" mass="143151">MTTVMNGGGAHYHSEEESKQDGGGDTDGGEDSNEQEVIVIQDTGFTVKIQAPGTEPFDLQVSPQEMVQEIHQVLMDREDTCHRTCFSLQLDGNVLDNFAELKSIEGLQEGSLLKVVEEPYTVREARIHVRHIRDLLKSLDPSDAYNGVDCNSLSFLSVFTDGDLGDSGKRKKKGSDLEQIDCTPPEHILPGSKERPLVPLQPQNKDWKPMQCLKVLTMSGWNPPPGNRKMHGDLMYLYMVTVEERHISITASTRGFYLNQSTTYTFNPKPANPSFLSHSLVELLSQISPAFKKNFTVLQKTRVQRHPFERIATPFQVYSWTAPQVDHTMDCVRAEDAYTSRLGYEEHIPGQTRDWNEELQTTRELARKNLPERLLRERAIFKVHSDFAAAATRGSMAVIDGNVMAINPGEETRMQMFIWNNIFFSLGFDVRDHYRELGGDAAAHAAPTNDLNGVRAYGAVDVEGLYTLGTVVVDYRGYRVTAQSIIPGILEREQEQSVIYGSIDFGKTVVSHGKYLELLERTSRPLKVQRHDVLNEKDEPVELCSSVECKGIIGNDGRHYILDLLRTFPPDLNFLPVEGEELSPESVRQGFPRQHRHRLACLRQELIEAFVEHRYLLFMKMAALQLMQQKANKESKMLTWYIHKTPLSFSPDLTNPTLTCLHQDPKSREVVLNACKAVGSISNTSFDIRFNPDIFSPGVRFPEDSVDDIQKQKQLLKDAAAFLVSCQIPSLVKDCLDHSALPMDGATLTEALHQRGINVRYLGNVLEFVDKTPARAQLEHFYRIGISELITRCAKHIFKTYLQGVELSALSAAVSHFLNCFLSSFPDAVAHLPADELVSRRKNRKRRNRVPGGGDNTAWASLTPSELWKNIVSEAQSYYNFTLHCENADQVVEKYGLQKITLLREISIKAGIQILIKEYNFDSRHKPAFTEEDILNIFPVVKHVNPKASDAFHFFQSGQAKVQQGYLKEGCELINEALNLFNNVYGAMHVEICACLRLLARLNYIMGDHHEALSNQQKAVLMSERVLGIEHPNTIQEYMHLALYCFANGQLSTALKLLYRARYLMLMVCGEDHPEMALLDSNIGLVLHGVMEYDLSLRFLENALAINSKYHGPRSLKVALSHHLVARVYESKAEFRSALQHEKEGYTIYKNQVGEAHEKTKESSEYLKYLTQQAVALQRTMNEIYKNGSNASIMPLKFTAPSMASVLEQLNIINAPFFLFLTDLENLKAEVQRRQQLQESGKSVEELTVDGPLELEDKIPMDVNVD</sequence>
<keyword evidence="8" id="KW-1185">Reference proteome</keyword>
<dbReference type="InterPro" id="IPR023231">
    <property type="entry name" value="GSKIP_dom_sf"/>
</dbReference>
<dbReference type="GO" id="GO:0003729">
    <property type="term" value="F:mRNA binding"/>
    <property type="evidence" value="ECO:0007669"/>
    <property type="project" value="TreeGrafter"/>
</dbReference>
<feature type="compositionally biased region" description="Basic and acidic residues" evidence="5">
    <location>
        <begin position="12"/>
        <end position="22"/>
    </location>
</feature>
<reference evidence="7" key="2">
    <citation type="submission" date="2025-08" db="UniProtKB">
        <authorList>
            <consortium name="Ensembl"/>
        </authorList>
    </citation>
    <scope>IDENTIFICATION</scope>
</reference>
<evidence type="ECO:0000256" key="2">
    <source>
        <dbReference type="ARBA" id="ARBA00022737"/>
    </source>
</evidence>
<dbReference type="Gene3D" id="1.25.40.10">
    <property type="entry name" value="Tetratricopeptide repeat domain"/>
    <property type="match status" value="1"/>
</dbReference>
<accession>A0A4W5P9N5</accession>
<dbReference type="GO" id="GO:0007005">
    <property type="term" value="P:mitochondrion organization"/>
    <property type="evidence" value="ECO:0007669"/>
    <property type="project" value="UniProtKB-UniRule"/>
</dbReference>
<proteinExistence type="inferred from homology"/>
<keyword evidence="3" id="KW-0802">TPR repeat</keyword>
<comment type="subcellular location">
    <subcellularLocation>
        <location evidence="4">Cytoplasm</location>
    </subcellularLocation>
    <subcellularLocation>
        <location evidence="4">Cytoplasmic granule</location>
    </subcellularLocation>
</comment>
<dbReference type="Ensembl" id="ENSHHUT00000062140.1">
    <property type="protein sequence ID" value="ENSHHUP00000060087.1"/>
    <property type="gene ID" value="ENSHHUG00000035354.1"/>
</dbReference>
<dbReference type="SUPFAM" id="SSF48452">
    <property type="entry name" value="TPR-like"/>
    <property type="match status" value="2"/>
</dbReference>
<comment type="similarity">
    <text evidence="4">Belongs to the CLU family.</text>
</comment>
<dbReference type="GO" id="GO:0048312">
    <property type="term" value="P:intracellular distribution of mitochondria"/>
    <property type="evidence" value="ECO:0007669"/>
    <property type="project" value="TreeGrafter"/>
</dbReference>
<dbReference type="Pfam" id="PF15044">
    <property type="entry name" value="CLU_N"/>
    <property type="match status" value="1"/>
</dbReference>
<evidence type="ECO:0000256" key="5">
    <source>
        <dbReference type="SAM" id="MobiDB-lite"/>
    </source>
</evidence>
<dbReference type="Gene3D" id="3.30.2280.10">
    <property type="entry name" value="Hypothetical protein (hspc210)"/>
    <property type="match status" value="1"/>
</dbReference>
<keyword evidence="2" id="KW-0677">Repeat</keyword>
<feature type="compositionally biased region" description="Gly residues" evidence="5">
    <location>
        <begin position="1"/>
        <end position="10"/>
    </location>
</feature>
<evidence type="ECO:0000256" key="4">
    <source>
        <dbReference type="HAMAP-Rule" id="MF_03013"/>
    </source>
</evidence>
<dbReference type="Proteomes" id="UP000314982">
    <property type="component" value="Unassembled WGS sequence"/>
</dbReference>
<reference evidence="7" key="3">
    <citation type="submission" date="2025-09" db="UniProtKB">
        <authorList>
            <consortium name="Ensembl"/>
        </authorList>
    </citation>
    <scope>IDENTIFICATION</scope>
</reference>
<dbReference type="PANTHER" id="PTHR12601:SF10">
    <property type="entry name" value="CLUSTERED MITOCHONDRIA PROTEIN HOMOLOG"/>
    <property type="match status" value="1"/>
</dbReference>
<evidence type="ECO:0000256" key="3">
    <source>
        <dbReference type="ARBA" id="ARBA00022803"/>
    </source>
</evidence>
<feature type="region of interest" description="Disordered" evidence="5">
    <location>
        <begin position="1"/>
        <end position="32"/>
    </location>
</feature>
<dbReference type="HAMAP" id="MF_03013">
    <property type="entry name" value="CLU"/>
    <property type="match status" value="1"/>
</dbReference>
<keyword evidence="1 4" id="KW-0963">Cytoplasm</keyword>
<evidence type="ECO:0000259" key="6">
    <source>
        <dbReference type="PROSITE" id="PS51823"/>
    </source>
</evidence>
<comment type="function">
    <text evidence="4">mRNA-binding protein involved in proper cytoplasmic distribution of mitochondria. Specifically binds mRNAs of nuclear-encoded mitochondrial proteins in the cytoplasm and regulates transport or translation of these transcripts close to mitochondria, playing a role in mitochondrial biogenesis.</text>
</comment>
<dbReference type="InterPro" id="IPR027523">
    <property type="entry name" value="CLU_prot"/>
</dbReference>
<dbReference type="SUPFAM" id="SSF103107">
    <property type="entry name" value="Hypothetical protein c14orf129, hspc210"/>
    <property type="match status" value="1"/>
</dbReference>
<name>A0A4W5P9N5_9TELE</name>
<dbReference type="FunFam" id="1.25.40.10:FF:000088">
    <property type="entry name" value="Clustered mitochondria (CluA/CLU1) homolog"/>
    <property type="match status" value="1"/>
</dbReference>
<organism evidence="7 8">
    <name type="scientific">Hucho hucho</name>
    <name type="common">huchen</name>
    <dbReference type="NCBI Taxonomy" id="62062"/>
    <lineage>
        <taxon>Eukaryota</taxon>
        <taxon>Metazoa</taxon>
        <taxon>Chordata</taxon>
        <taxon>Craniata</taxon>
        <taxon>Vertebrata</taxon>
        <taxon>Euteleostomi</taxon>
        <taxon>Actinopterygii</taxon>
        <taxon>Neopterygii</taxon>
        <taxon>Teleostei</taxon>
        <taxon>Protacanthopterygii</taxon>
        <taxon>Salmoniformes</taxon>
        <taxon>Salmonidae</taxon>
        <taxon>Salmoninae</taxon>
        <taxon>Hucho</taxon>
    </lineage>
</organism>
<evidence type="ECO:0000313" key="8">
    <source>
        <dbReference type="Proteomes" id="UP000314982"/>
    </source>
</evidence>
<dbReference type="GeneTree" id="ENSGT00390000012485"/>
<dbReference type="Pfam" id="PF13236">
    <property type="entry name" value="CLU"/>
    <property type="match status" value="1"/>
</dbReference>
<dbReference type="PROSITE" id="PS51823">
    <property type="entry name" value="CLU"/>
    <property type="match status" value="1"/>
</dbReference>
<protein>
    <recommendedName>
        <fullName evidence="4">Clustered mitochondria protein homolog</fullName>
    </recommendedName>
</protein>
<dbReference type="CDD" id="cd15466">
    <property type="entry name" value="CLU-central"/>
    <property type="match status" value="1"/>
</dbReference>
<dbReference type="InterPro" id="IPR028275">
    <property type="entry name" value="CLU_N"/>
</dbReference>
<dbReference type="GO" id="GO:0005737">
    <property type="term" value="C:cytoplasm"/>
    <property type="evidence" value="ECO:0007669"/>
    <property type="project" value="UniProtKB-SubCell"/>
</dbReference>
<dbReference type="Pfam" id="PF13424">
    <property type="entry name" value="TPR_12"/>
    <property type="match status" value="2"/>
</dbReference>
<keyword evidence="4" id="KW-0694">RNA-binding</keyword>
<dbReference type="Pfam" id="PF12807">
    <property type="entry name" value="eIF3_p135"/>
    <property type="match status" value="1"/>
</dbReference>
<dbReference type="InterPro" id="IPR011990">
    <property type="entry name" value="TPR-like_helical_dom_sf"/>
</dbReference>